<dbReference type="Pfam" id="PF21348">
    <property type="entry name" value="RGL11_C"/>
    <property type="match status" value="1"/>
</dbReference>
<dbReference type="InterPro" id="IPR041624">
    <property type="entry name" value="RGI_lyase"/>
</dbReference>
<dbReference type="AlphaFoldDB" id="A0A412NQ93"/>
<dbReference type="InterPro" id="IPR013783">
    <property type="entry name" value="Ig-like_fold"/>
</dbReference>
<dbReference type="EMBL" id="WCZM01000014">
    <property type="protein sequence ID" value="KAB3570872.1"/>
    <property type="molecule type" value="Genomic_DNA"/>
</dbReference>
<evidence type="ECO:0000313" key="3">
    <source>
        <dbReference type="EMBL" id="KAB3570872.1"/>
    </source>
</evidence>
<evidence type="ECO:0000313" key="4">
    <source>
        <dbReference type="Proteomes" id="UP000433382"/>
    </source>
</evidence>
<dbReference type="Pfam" id="PF18370">
    <property type="entry name" value="RGI_lyase"/>
    <property type="match status" value="1"/>
</dbReference>
<evidence type="ECO:0000259" key="1">
    <source>
        <dbReference type="Pfam" id="PF18370"/>
    </source>
</evidence>
<protein>
    <submittedName>
        <fullName evidence="3">Rhamnogalacturonan lyase</fullName>
    </submittedName>
</protein>
<dbReference type="CDD" id="cd10318">
    <property type="entry name" value="RGL11"/>
    <property type="match status" value="1"/>
</dbReference>
<organism evidence="3 4">
    <name type="scientific">Phocaeicola vulgatus</name>
    <name type="common">Bacteroides vulgatus</name>
    <dbReference type="NCBI Taxonomy" id="821"/>
    <lineage>
        <taxon>Bacteria</taxon>
        <taxon>Pseudomonadati</taxon>
        <taxon>Bacteroidota</taxon>
        <taxon>Bacteroidia</taxon>
        <taxon>Bacteroidales</taxon>
        <taxon>Bacteroidaceae</taxon>
        <taxon>Phocaeicola</taxon>
    </lineage>
</organism>
<gene>
    <name evidence="3" type="ORF">GAY01_10545</name>
</gene>
<dbReference type="InterPro" id="IPR034641">
    <property type="entry name" value="RGL11"/>
</dbReference>
<keyword evidence="3" id="KW-0456">Lyase</keyword>
<feature type="domain" description="Rhamnogalacturonan lyase family 11 C-terminal" evidence="2">
    <location>
        <begin position="112"/>
        <end position="608"/>
    </location>
</feature>
<dbReference type="InterPro" id="IPR049366">
    <property type="entry name" value="RGL11_C"/>
</dbReference>
<evidence type="ECO:0000259" key="2">
    <source>
        <dbReference type="Pfam" id="PF21348"/>
    </source>
</evidence>
<feature type="domain" description="Rhamnogalacturonan I lyase beta-sheet" evidence="1">
    <location>
        <begin position="20"/>
        <end position="82"/>
    </location>
</feature>
<proteinExistence type="predicted"/>
<dbReference type="RefSeq" id="WP_008670320.1">
    <property type="nucleotide sequence ID" value="NZ_JAHPYQ010000052.1"/>
</dbReference>
<dbReference type="SUPFAM" id="SSF69318">
    <property type="entry name" value="Integrin alpha N-terminal domain"/>
    <property type="match status" value="1"/>
</dbReference>
<name>A0A412NQ93_PHOVU</name>
<dbReference type="GO" id="GO:0016829">
    <property type="term" value="F:lyase activity"/>
    <property type="evidence" value="ECO:0007669"/>
    <property type="project" value="UniProtKB-KW"/>
</dbReference>
<reference evidence="3 4" key="1">
    <citation type="journal article" date="2019" name="Nat. Med.">
        <title>A library of human gut bacterial isolates paired with longitudinal multiomics data enables mechanistic microbiome research.</title>
        <authorList>
            <person name="Poyet M."/>
            <person name="Groussin M."/>
            <person name="Gibbons S.M."/>
            <person name="Avila-Pacheco J."/>
            <person name="Jiang X."/>
            <person name="Kearney S.M."/>
            <person name="Perrotta A.R."/>
            <person name="Berdy B."/>
            <person name="Zhao S."/>
            <person name="Lieberman T.D."/>
            <person name="Swanson P.K."/>
            <person name="Smith M."/>
            <person name="Roesemann S."/>
            <person name="Alexander J.E."/>
            <person name="Rich S.A."/>
            <person name="Livny J."/>
            <person name="Vlamakis H."/>
            <person name="Clish C."/>
            <person name="Bullock K."/>
            <person name="Deik A."/>
            <person name="Scott J."/>
            <person name="Pierce K.A."/>
            <person name="Xavier R.J."/>
            <person name="Alm E.J."/>
        </authorList>
    </citation>
    <scope>NUCLEOTIDE SEQUENCE [LARGE SCALE GENOMIC DNA]</scope>
    <source>
        <strain evidence="3 4">BIOML-A73</strain>
    </source>
</reference>
<comment type="caution">
    <text evidence="3">The sequence shown here is derived from an EMBL/GenBank/DDBJ whole genome shotgun (WGS) entry which is preliminary data.</text>
</comment>
<accession>A0A412NQ93</accession>
<dbReference type="PANTHER" id="PTHR43118:SF1">
    <property type="entry name" value="RHAMNOGALACTURONAN LYASE (EUROFUNG)"/>
    <property type="match status" value="1"/>
</dbReference>
<dbReference type="Proteomes" id="UP000433382">
    <property type="component" value="Unassembled WGS sequence"/>
</dbReference>
<dbReference type="InterPro" id="IPR028994">
    <property type="entry name" value="Integrin_alpha_N"/>
</dbReference>
<dbReference type="PANTHER" id="PTHR43118">
    <property type="entry name" value="RHAMNOGALACTURONAN LYASE (EUROFUNG)"/>
    <property type="match status" value="1"/>
</dbReference>
<sequence length="608" mass="66835">MNMLLLVGSIFAFSQPYSGEKLSRGLIGIPTEEGMYFSWRMTLEDAAGLQFDLYRSSGGGAEVKLNKEPIDRTSDFLDRTVDYTVDNRWTLKATTGEVATWTRLKGEKRNPYLSIPVCKPEDGEIAGESFTYTANDCSVGDLDGDGEYEIILKWSSSNSKRPPQRGFTGNTYLDAYKMDGRRLWRIDLGPNVRSGAATTNFLVFDFDGDGCAEICCKTGDGTVDGLGHRIGDAQADWRTWDKKSPTYGKIVNGPEYLTVFEGRTGKELDSKEYIPTRYPLDGWGGVGGNCGNDNTGGRSDRFTAGVAFLDGKTPSPIMVRGWYGRTVVAAWTFTNGALKHTWTFDSAAPGWEAYSGMGNHSVTVADFDGDGCDEICVGAMTVDHDGKGLFTTGLRHGDALHAGRFIPSRQGMQVFGVHENEGDNEIVKCTPAVAMFDGATGEIIWQDGLGQDAGRGVAADIDPRYDGAECWCNIGGLRRGDTGEIISNRKPDSCNFTIYWDADPLAELLDHVSISKWNWNAESTDLLLKAEGVVSNNGTKGNPCLSGDILGDWREEVIWPSEDQTELRIYSTTIPAVDRRATWMNDRQYRLAIAWQNVAYNQPPHSSF</sequence>
<dbReference type="Gene3D" id="2.60.40.10">
    <property type="entry name" value="Immunoglobulins"/>
    <property type="match status" value="1"/>
</dbReference>